<dbReference type="KEGG" id="naq:D0T90_06065"/>
<proteinExistence type="predicted"/>
<dbReference type="AlphaFoldDB" id="A0A5P3MRF2"/>
<name>A0A5P3MRF2_NEIAN</name>
<organism evidence="1 2">
    <name type="scientific">Neisseria animalis</name>
    <dbReference type="NCBI Taxonomy" id="492"/>
    <lineage>
        <taxon>Bacteria</taxon>
        <taxon>Pseudomonadati</taxon>
        <taxon>Pseudomonadota</taxon>
        <taxon>Betaproteobacteria</taxon>
        <taxon>Neisseriales</taxon>
        <taxon>Neisseriaceae</taxon>
        <taxon>Neisseria</taxon>
    </lineage>
</organism>
<sequence>MTIKWGRNALSDCLSWCATTAGVSKKALNKKALKRNSKSEIDKLEIAGKQAVQLQKAVCK</sequence>
<keyword evidence="2" id="KW-1185">Reference proteome</keyword>
<reference evidence="1 2" key="1">
    <citation type="submission" date="2018-08" db="EMBL/GenBank/DDBJ databases">
        <title>Neisseria animalis ATCC 49930 complete genome.</title>
        <authorList>
            <person name="Veseli I.A."/>
            <person name="Mascarenhas dos Santos A.C."/>
            <person name="Buttler R."/>
            <person name="Pombert J.-F."/>
        </authorList>
    </citation>
    <scope>NUCLEOTIDE SEQUENCE [LARGE SCALE GENOMIC DNA]</scope>
    <source>
        <strain evidence="1 2">ATCC 49930</strain>
    </source>
</reference>
<protein>
    <submittedName>
        <fullName evidence="1">Uncharacterized protein</fullName>
    </submittedName>
</protein>
<dbReference type="Proteomes" id="UP000325536">
    <property type="component" value="Chromosome"/>
</dbReference>
<evidence type="ECO:0000313" key="2">
    <source>
        <dbReference type="Proteomes" id="UP000325536"/>
    </source>
</evidence>
<gene>
    <name evidence="1" type="ORF">D0T90_06065</name>
</gene>
<evidence type="ECO:0000313" key="1">
    <source>
        <dbReference type="EMBL" id="QEY24108.1"/>
    </source>
</evidence>
<dbReference type="EMBL" id="CP031699">
    <property type="protein sequence ID" value="QEY24108.1"/>
    <property type="molecule type" value="Genomic_DNA"/>
</dbReference>
<accession>A0A5P3MRF2</accession>